<feature type="non-terminal residue" evidence="3">
    <location>
        <position position="1"/>
    </location>
</feature>
<feature type="region of interest" description="Disordered" evidence="1">
    <location>
        <begin position="75"/>
        <end position="99"/>
    </location>
</feature>
<accession>A0A7K5ZJ75</accession>
<feature type="compositionally biased region" description="Basic residues" evidence="1">
    <location>
        <begin position="1"/>
        <end position="16"/>
    </location>
</feature>
<dbReference type="EMBL" id="VZRK01000047">
    <property type="protein sequence ID" value="NWU77569.1"/>
    <property type="molecule type" value="Genomic_DNA"/>
</dbReference>
<dbReference type="PANTHER" id="PTHR32337:SF2">
    <property type="entry name" value="NUCLEOLAR PROTEIN 7"/>
    <property type="match status" value="1"/>
</dbReference>
<feature type="compositionally biased region" description="Low complexity" evidence="1">
    <location>
        <begin position="17"/>
        <end position="26"/>
    </location>
</feature>
<dbReference type="OrthoDB" id="9907143at2759"/>
<feature type="non-terminal residue" evidence="3">
    <location>
        <position position="235"/>
    </location>
</feature>
<dbReference type="InterPro" id="IPR012579">
    <property type="entry name" value="NOL7_C"/>
</dbReference>
<dbReference type="AlphaFoldDB" id="A0A7K5ZJ75"/>
<comment type="caution">
    <text evidence="3">The sequence shown here is derived from an EMBL/GenBank/DDBJ whole genome shotgun (WGS) entry which is preliminary data.</text>
</comment>
<sequence>MARRRKAAAAVGKRKAPAALPSPASSSEDEADEAPEQVSFGVAREAAEAERKLVGEAARRHRELLKEKRRRHQELFAEQKVRRRPPTRSYPAPSGQWANARLTPLSPAEAEAAARGRAAGAAGAAGCGHHRCTVRRGFTSVFLTRSKGNYAAVCLKDQSLTGLHQQLAKDFLNTQLYGPHTNRVQANEFFSLANKKDPVKKAAVQFVDKSWGEYKKSKWVLVLHIWLKVHLSKTR</sequence>
<name>A0A7K5ZJ75_ONYCO</name>
<dbReference type="Proteomes" id="UP000550309">
    <property type="component" value="Unassembled WGS sequence"/>
</dbReference>
<dbReference type="Pfam" id="PF08157">
    <property type="entry name" value="NUC129"/>
    <property type="match status" value="1"/>
</dbReference>
<evidence type="ECO:0000313" key="3">
    <source>
        <dbReference type="EMBL" id="NWU77569.1"/>
    </source>
</evidence>
<protein>
    <submittedName>
        <fullName evidence="3">NOL7 protein</fullName>
    </submittedName>
</protein>
<gene>
    <name evidence="3" type="primary">Nol7</name>
    <name evidence="3" type="ORF">ONYCOR_R00660</name>
</gene>
<reference evidence="3 4" key="1">
    <citation type="submission" date="2019-09" db="EMBL/GenBank/DDBJ databases">
        <title>Bird 10,000 Genomes (B10K) Project - Family phase.</title>
        <authorList>
            <person name="Zhang G."/>
        </authorList>
    </citation>
    <scope>NUCLEOTIDE SEQUENCE [LARGE SCALE GENOMIC DNA]</scope>
    <source>
        <strain evidence="3">B10K-DU-028-75</strain>
        <tissue evidence="3">Mixed tissue sample</tissue>
    </source>
</reference>
<dbReference type="GO" id="GO:0003723">
    <property type="term" value="F:RNA binding"/>
    <property type="evidence" value="ECO:0007669"/>
    <property type="project" value="TreeGrafter"/>
</dbReference>
<organism evidence="3 4">
    <name type="scientific">Onychorhynchus coronatus</name>
    <name type="common">Royal flycatcher</name>
    <dbReference type="NCBI Taxonomy" id="360224"/>
    <lineage>
        <taxon>Eukaryota</taxon>
        <taxon>Metazoa</taxon>
        <taxon>Chordata</taxon>
        <taxon>Craniata</taxon>
        <taxon>Vertebrata</taxon>
        <taxon>Euteleostomi</taxon>
        <taxon>Archelosauria</taxon>
        <taxon>Archosauria</taxon>
        <taxon>Dinosauria</taxon>
        <taxon>Saurischia</taxon>
        <taxon>Theropoda</taxon>
        <taxon>Coelurosauria</taxon>
        <taxon>Aves</taxon>
        <taxon>Neognathae</taxon>
        <taxon>Neoaves</taxon>
        <taxon>Telluraves</taxon>
        <taxon>Australaves</taxon>
        <taxon>Passeriformes</taxon>
        <taxon>Tyrannidae</taxon>
        <taxon>Onychorhynchus</taxon>
    </lineage>
</organism>
<evidence type="ECO:0000256" key="1">
    <source>
        <dbReference type="SAM" id="MobiDB-lite"/>
    </source>
</evidence>
<feature type="region of interest" description="Disordered" evidence="1">
    <location>
        <begin position="1"/>
        <end position="39"/>
    </location>
</feature>
<evidence type="ECO:0000313" key="4">
    <source>
        <dbReference type="Proteomes" id="UP000550309"/>
    </source>
</evidence>
<proteinExistence type="predicted"/>
<feature type="domain" description="U3 small nucleolar RNA-associated protein NOL7 C-terminal" evidence="2">
    <location>
        <begin position="150"/>
        <end position="212"/>
    </location>
</feature>
<keyword evidence="4" id="KW-1185">Reference proteome</keyword>
<dbReference type="PANTHER" id="PTHR32337">
    <property type="entry name" value="NUCLEOLAR PROTEIN 7"/>
    <property type="match status" value="1"/>
</dbReference>
<dbReference type="GO" id="GO:0005730">
    <property type="term" value="C:nucleolus"/>
    <property type="evidence" value="ECO:0007669"/>
    <property type="project" value="TreeGrafter"/>
</dbReference>
<evidence type="ECO:0000259" key="2">
    <source>
        <dbReference type="Pfam" id="PF08157"/>
    </source>
</evidence>